<protein>
    <submittedName>
        <fullName evidence="2">Uncharacterized protein</fullName>
    </submittedName>
</protein>
<proteinExistence type="predicted"/>
<dbReference type="EMBL" id="AY714859">
    <property type="protein sequence ID" value="AAU83819.1"/>
    <property type="molecule type" value="Genomic_DNA"/>
</dbReference>
<evidence type="ECO:0000256" key="1">
    <source>
        <dbReference type="SAM" id="MobiDB-lite"/>
    </source>
</evidence>
<feature type="region of interest" description="Disordered" evidence="1">
    <location>
        <begin position="20"/>
        <end position="52"/>
    </location>
</feature>
<sequence length="52" mass="5515">MLTRRCIVDFALAATPSIRGNPTAEHAGGNTCVVSSQDNVENPRTQLRSTAS</sequence>
<reference evidence="2" key="2">
    <citation type="submission" date="2004-08" db="EMBL/GenBank/DDBJ databases">
        <authorList>
            <person name="Putnam N."/>
            <person name="Detter J.C."/>
            <person name="Richardson P.M."/>
            <person name="Rokhsar D."/>
        </authorList>
    </citation>
    <scope>NUCLEOTIDE SEQUENCE</scope>
</reference>
<dbReference type="AlphaFoldDB" id="Q649V8"/>
<feature type="compositionally biased region" description="Polar residues" evidence="1">
    <location>
        <begin position="32"/>
        <end position="52"/>
    </location>
</feature>
<evidence type="ECO:0000313" key="2">
    <source>
        <dbReference type="EMBL" id="AAU83819.1"/>
    </source>
</evidence>
<organism evidence="2">
    <name type="scientific">Uncultured archaeon GZfos26G2</name>
    <dbReference type="NCBI Taxonomy" id="3386331"/>
    <lineage>
        <taxon>Archaea</taxon>
        <taxon>Methanobacteriati</taxon>
        <taxon>Methanobacteriota</taxon>
        <taxon>Stenosarchaea group</taxon>
        <taxon>Methanomicrobia</taxon>
        <taxon>Candidatus Methanophagales</taxon>
        <taxon>Candidatus Methanophagaceae</taxon>
        <taxon>Candidatus Methanophaga</taxon>
    </lineage>
</organism>
<name>Q649V8_UNCAG</name>
<gene>
    <name evidence="2" type="ORF">GZ34A6_30</name>
</gene>
<reference evidence="2" key="1">
    <citation type="journal article" date="2004" name="Science">
        <title>Reverse methanogenesis: testing the hypothesis with environmental genomics.</title>
        <authorList>
            <person name="Hallam S.J."/>
            <person name="Putnam N."/>
            <person name="Preston C.M."/>
            <person name="Detter J.C."/>
            <person name="Rokhsar D."/>
            <person name="Richardson P.M."/>
            <person name="DeLong E.F."/>
        </authorList>
    </citation>
    <scope>NUCLEOTIDE SEQUENCE</scope>
</reference>
<accession>Q649V8</accession>